<evidence type="ECO:0000256" key="1">
    <source>
        <dbReference type="SAM" id="Phobius"/>
    </source>
</evidence>
<proteinExistence type="predicted"/>
<keyword evidence="5" id="KW-1185">Reference proteome</keyword>
<dbReference type="RefSeq" id="WP_160763834.1">
    <property type="nucleotide sequence ID" value="NZ_WUPT01000001.1"/>
</dbReference>
<keyword evidence="1" id="KW-1133">Transmembrane helix</keyword>
<dbReference type="InterPro" id="IPR028087">
    <property type="entry name" value="Tad_N"/>
</dbReference>
<reference evidence="4 5" key="2">
    <citation type="submission" date="2020-03" db="EMBL/GenBank/DDBJ databases">
        <title>Kangsaoukella pontilimi gen. nov., sp. nov., a new member of the family Rhodobacteraceae isolated from a tidal mudflat.</title>
        <authorList>
            <person name="Kim I.S."/>
        </authorList>
    </citation>
    <scope>NUCLEOTIDE SEQUENCE [LARGE SCALE GENOMIC DNA]</scope>
    <source>
        <strain evidence="4 5">GH1-50</strain>
    </source>
</reference>
<reference evidence="4 5" key="1">
    <citation type="submission" date="2019-12" db="EMBL/GenBank/DDBJ databases">
        <authorList>
            <person name="Lee S.D."/>
        </authorList>
    </citation>
    <scope>NUCLEOTIDE SEQUENCE [LARGE SCALE GENOMIC DNA]</scope>
    <source>
        <strain evidence="4 5">GH1-50</strain>
    </source>
</reference>
<evidence type="ECO:0000313" key="5">
    <source>
        <dbReference type="Proteomes" id="UP000480350"/>
    </source>
</evidence>
<dbReference type="InterPro" id="IPR057189">
    <property type="entry name" value="DUF7867"/>
</dbReference>
<gene>
    <name evidence="4" type="ORF">GQ651_09065</name>
</gene>
<dbReference type="Proteomes" id="UP000480350">
    <property type="component" value="Unassembled WGS sequence"/>
</dbReference>
<feature type="transmembrane region" description="Helical" evidence="1">
    <location>
        <begin position="21"/>
        <end position="43"/>
    </location>
</feature>
<organism evidence="4 5">
    <name type="scientific">Kangsaoukella pontilimi</name>
    <dbReference type="NCBI Taxonomy" id="2691042"/>
    <lineage>
        <taxon>Bacteria</taxon>
        <taxon>Pseudomonadati</taxon>
        <taxon>Pseudomonadota</taxon>
        <taxon>Alphaproteobacteria</taxon>
        <taxon>Rhodobacterales</taxon>
        <taxon>Paracoccaceae</taxon>
        <taxon>Kangsaoukella</taxon>
    </lineage>
</organism>
<sequence length="487" mass="51485">MTRLPMNDYLKRTLDGARDETGAISVLNLFFTVALAIFAGLAIDMSSLISARTQLQVAADVAGHAALYTRTETGDPDLAKDTAVKVAAANMEQSRFGTILETSDIHFGTYDQVSKSFTVDDTKPNAVWVETSRLGEKANPVSSFLLQFIGFWDWDVRTTSVFTREVLPCTTDGFYANGRVDMQSNNKFMNGFCVHSDTQVEMNQNNFFDYDNGVRVSMPTFSNLIIPDNDYTKNTNLDAARMERGPYNLNVEKLIDEIIAGIKSGHVDYARSYITNLTVLDVTPGSGAGGSGGGSITGTVTDGVETVVEVAVDTTDTTNTNGSGKKELSMADLTKGRIHQVSCTSGNTLSVAAETFEDVVVITDCDFAFANGVVLSNATFITESTDMDSSIGSPQGLTIGTASGCATNGSATLVTRGGMKSAAKISMFGGQIIAAGNVNFAAQGLGFGSASVIAGGEIDGTSLATFAGCTVGNGHFFTVMGRPRLRG</sequence>
<keyword evidence="1" id="KW-0812">Transmembrane</keyword>
<comment type="caution">
    <text evidence="4">The sequence shown here is derived from an EMBL/GenBank/DDBJ whole genome shotgun (WGS) entry which is preliminary data.</text>
</comment>
<keyword evidence="1" id="KW-0472">Membrane</keyword>
<evidence type="ECO:0000313" key="4">
    <source>
        <dbReference type="EMBL" id="MXQ07994.1"/>
    </source>
</evidence>
<dbReference type="AlphaFoldDB" id="A0A7C9MWY8"/>
<dbReference type="Pfam" id="PF13400">
    <property type="entry name" value="Tad"/>
    <property type="match status" value="1"/>
</dbReference>
<evidence type="ECO:0000259" key="3">
    <source>
        <dbReference type="Pfam" id="PF25269"/>
    </source>
</evidence>
<evidence type="ECO:0000259" key="2">
    <source>
        <dbReference type="Pfam" id="PF13400"/>
    </source>
</evidence>
<dbReference type="EMBL" id="WUPT01000001">
    <property type="protein sequence ID" value="MXQ07994.1"/>
    <property type="molecule type" value="Genomic_DNA"/>
</dbReference>
<feature type="domain" description="Putative Flp pilus-assembly TadG-like N-terminal" evidence="2">
    <location>
        <begin position="22"/>
        <end position="66"/>
    </location>
</feature>
<name>A0A7C9MWY8_9RHOB</name>
<protein>
    <submittedName>
        <fullName evidence="4">Uncharacterized protein</fullName>
    </submittedName>
</protein>
<feature type="domain" description="DUF7867" evidence="3">
    <location>
        <begin position="307"/>
        <end position="470"/>
    </location>
</feature>
<feature type="domain" description="DUF7867" evidence="3">
    <location>
        <begin position="173"/>
        <end position="275"/>
    </location>
</feature>
<accession>A0A7C9MWY8</accession>
<dbReference type="Pfam" id="PF25269">
    <property type="entry name" value="DUF7867"/>
    <property type="match status" value="2"/>
</dbReference>